<evidence type="ECO:0000313" key="2">
    <source>
        <dbReference type="Proteomes" id="UP001430701"/>
    </source>
</evidence>
<dbReference type="GeneID" id="93922834"/>
<reference evidence="1" key="1">
    <citation type="submission" date="2021-11" db="EMBL/GenBank/DDBJ databases">
        <title>Genome sequence of Xylella taiwanensis PLS432.</title>
        <authorList>
            <person name="Weng L.-W."/>
            <person name="Su C.-C."/>
            <person name="Tsai C.-W."/>
            <person name="Kuo C.-H."/>
        </authorList>
    </citation>
    <scope>NUCLEOTIDE SEQUENCE</scope>
    <source>
        <strain evidence="1">PLS432</strain>
    </source>
</reference>
<proteinExistence type="predicted"/>
<organism evidence="1 2">
    <name type="scientific">Xylella taiwanensis</name>
    <dbReference type="NCBI Taxonomy" id="1444770"/>
    <lineage>
        <taxon>Bacteria</taxon>
        <taxon>Pseudomonadati</taxon>
        <taxon>Pseudomonadota</taxon>
        <taxon>Gammaproteobacteria</taxon>
        <taxon>Lysobacterales</taxon>
        <taxon>Lysobacteraceae</taxon>
        <taxon>Xylella</taxon>
    </lineage>
</organism>
<evidence type="ECO:0000313" key="1">
    <source>
        <dbReference type="EMBL" id="MCD8473639.1"/>
    </source>
</evidence>
<gene>
    <name evidence="1" type="ORF">LPH55_09275</name>
</gene>
<dbReference type="Proteomes" id="UP001430701">
    <property type="component" value="Unassembled WGS sequence"/>
</dbReference>
<name>A0ABS8TU46_9GAMM</name>
<protein>
    <submittedName>
        <fullName evidence="1">Uncharacterized protein</fullName>
    </submittedName>
</protein>
<keyword evidence="2" id="KW-1185">Reference proteome</keyword>
<sequence>MLTRREKTYAKPARGLLIPADLLNRAFFMTTPSEGPGSNIIATELHAASFIE</sequence>
<dbReference type="EMBL" id="JAJPPU010000002">
    <property type="protein sequence ID" value="MCD8473639.1"/>
    <property type="molecule type" value="Genomic_DNA"/>
</dbReference>
<comment type="caution">
    <text evidence="1">The sequence shown here is derived from an EMBL/GenBank/DDBJ whole genome shotgun (WGS) entry which is preliminary data.</text>
</comment>
<accession>A0ABS8TU46</accession>
<dbReference type="RefSeq" id="WP_230428190.1">
    <property type="nucleotide sequence ID" value="NZ_CP053627.1"/>
</dbReference>